<keyword evidence="2" id="KW-0472">Membrane</keyword>
<proteinExistence type="predicted"/>
<sequence>MDHGRPGSLHTAQTFVPGLGHGPFHPSVGPDVAGAQPAAGPRHPAAGQAAVAGPRRFLPRAVLVGAATALAAAGIAAGVLLATAHEPEPEPTPAPGPVAAAHQPDHCDDPVRTITGRVAVKRDARNVPVGVVEVVTATDCGSDSGRSTSLAR</sequence>
<keyword evidence="2" id="KW-1133">Transmembrane helix</keyword>
<dbReference type="Proteomes" id="UP000245639">
    <property type="component" value="Unassembled WGS sequence"/>
</dbReference>
<evidence type="ECO:0000256" key="2">
    <source>
        <dbReference type="SAM" id="Phobius"/>
    </source>
</evidence>
<evidence type="ECO:0000313" key="3">
    <source>
        <dbReference type="EMBL" id="PVY95037.1"/>
    </source>
</evidence>
<feature type="region of interest" description="Disordered" evidence="1">
    <location>
        <begin position="1"/>
        <end position="50"/>
    </location>
</feature>
<name>A0A2U1E519_9PSEU</name>
<keyword evidence="4" id="KW-1185">Reference proteome</keyword>
<reference evidence="3 4" key="1">
    <citation type="submission" date="2018-04" db="EMBL/GenBank/DDBJ databases">
        <title>Genomic Encyclopedia of Type Strains, Phase IV (KMG-IV): sequencing the most valuable type-strain genomes for metagenomic binning, comparative biology and taxonomic classification.</title>
        <authorList>
            <person name="Goeker M."/>
        </authorList>
    </citation>
    <scope>NUCLEOTIDE SEQUENCE [LARGE SCALE GENOMIC DNA]</scope>
    <source>
        <strain evidence="3 4">DSM 45771</strain>
    </source>
</reference>
<evidence type="ECO:0000256" key="1">
    <source>
        <dbReference type="SAM" id="MobiDB-lite"/>
    </source>
</evidence>
<dbReference type="AlphaFoldDB" id="A0A2U1E519"/>
<feature type="region of interest" description="Disordered" evidence="1">
    <location>
        <begin position="84"/>
        <end position="110"/>
    </location>
</feature>
<comment type="caution">
    <text evidence="3">The sequence shown here is derived from an EMBL/GenBank/DDBJ whole genome shotgun (WGS) entry which is preliminary data.</text>
</comment>
<evidence type="ECO:0000313" key="4">
    <source>
        <dbReference type="Proteomes" id="UP000245639"/>
    </source>
</evidence>
<organism evidence="3 4">
    <name type="scientific">Actinomycetospora cinnamomea</name>
    <dbReference type="NCBI Taxonomy" id="663609"/>
    <lineage>
        <taxon>Bacteria</taxon>
        <taxon>Bacillati</taxon>
        <taxon>Actinomycetota</taxon>
        <taxon>Actinomycetes</taxon>
        <taxon>Pseudonocardiales</taxon>
        <taxon>Pseudonocardiaceae</taxon>
        <taxon>Actinomycetospora</taxon>
    </lineage>
</organism>
<dbReference type="EMBL" id="QEKW01000042">
    <property type="protein sequence ID" value="PVY95037.1"/>
    <property type="molecule type" value="Genomic_DNA"/>
</dbReference>
<dbReference type="RefSeq" id="WP_116711541.1">
    <property type="nucleotide sequence ID" value="NZ_QEKW01000042.1"/>
</dbReference>
<gene>
    <name evidence="3" type="ORF">C8D89_1423</name>
</gene>
<feature type="transmembrane region" description="Helical" evidence="2">
    <location>
        <begin position="61"/>
        <end position="82"/>
    </location>
</feature>
<accession>A0A2U1E519</accession>
<protein>
    <submittedName>
        <fullName evidence="3">Uncharacterized protein</fullName>
    </submittedName>
</protein>
<keyword evidence="2" id="KW-0812">Transmembrane</keyword>